<reference evidence="7" key="1">
    <citation type="submission" date="2016-10" db="EMBL/GenBank/DDBJ databases">
        <authorList>
            <person name="Varghese N."/>
        </authorList>
    </citation>
    <scope>NUCLEOTIDE SEQUENCE [LARGE SCALE GENOMIC DNA]</scope>
    <source>
        <strain evidence="7">GAS106B</strain>
    </source>
</reference>
<proteinExistence type="inferred from homology"/>
<evidence type="ECO:0000313" key="7">
    <source>
        <dbReference type="Proteomes" id="UP000183487"/>
    </source>
</evidence>
<evidence type="ECO:0000256" key="2">
    <source>
        <dbReference type="ARBA" id="ARBA00023186"/>
    </source>
</evidence>
<dbReference type="NCBIfam" id="TIGR00714">
    <property type="entry name" value="hscB"/>
    <property type="match status" value="1"/>
</dbReference>
<dbReference type="GO" id="GO:0006457">
    <property type="term" value="P:protein folding"/>
    <property type="evidence" value="ECO:0007669"/>
    <property type="project" value="UniProtKB-UniRule"/>
</dbReference>
<dbReference type="NCBIfam" id="NF002935">
    <property type="entry name" value="PRK03578.1"/>
    <property type="match status" value="1"/>
</dbReference>
<keyword evidence="2 4" id="KW-0143">Chaperone</keyword>
<protein>
    <recommendedName>
        <fullName evidence="4">Co-chaperone protein HscB homolog</fullName>
    </recommendedName>
</protein>
<dbReference type="GO" id="GO:0044571">
    <property type="term" value="P:[2Fe-2S] cluster assembly"/>
    <property type="evidence" value="ECO:0007669"/>
    <property type="project" value="InterPro"/>
</dbReference>
<dbReference type="RefSeq" id="WP_074764418.1">
    <property type="nucleotide sequence ID" value="NZ_FNKP01000001.1"/>
</dbReference>
<dbReference type="GO" id="GO:0051259">
    <property type="term" value="P:protein complex oligomerization"/>
    <property type="evidence" value="ECO:0007669"/>
    <property type="project" value="InterPro"/>
</dbReference>
<evidence type="ECO:0000259" key="5">
    <source>
        <dbReference type="PROSITE" id="PS50076"/>
    </source>
</evidence>
<dbReference type="PROSITE" id="PS50076">
    <property type="entry name" value="DNAJ_2"/>
    <property type="match status" value="1"/>
</dbReference>
<evidence type="ECO:0000256" key="4">
    <source>
        <dbReference type="HAMAP-Rule" id="MF_00682"/>
    </source>
</evidence>
<dbReference type="InterPro" id="IPR036386">
    <property type="entry name" value="HscB_C_sf"/>
</dbReference>
<organism evidence="6 7">
    <name type="scientific">Paraburkholderia fungorum</name>
    <dbReference type="NCBI Taxonomy" id="134537"/>
    <lineage>
        <taxon>Bacteria</taxon>
        <taxon>Pseudomonadati</taxon>
        <taxon>Pseudomonadota</taxon>
        <taxon>Betaproteobacteria</taxon>
        <taxon>Burkholderiales</taxon>
        <taxon>Burkholderiaceae</taxon>
        <taxon>Paraburkholderia</taxon>
    </lineage>
</organism>
<dbReference type="Pfam" id="PF07743">
    <property type="entry name" value="HSCB_C"/>
    <property type="match status" value="1"/>
</dbReference>
<dbReference type="CDD" id="cd06257">
    <property type="entry name" value="DnaJ"/>
    <property type="match status" value="1"/>
</dbReference>
<dbReference type="HAMAP" id="MF_00682">
    <property type="entry name" value="HscB"/>
    <property type="match status" value="1"/>
</dbReference>
<dbReference type="SUPFAM" id="SSF47144">
    <property type="entry name" value="HSC20 (HSCB), C-terminal oligomerisation domain"/>
    <property type="match status" value="1"/>
</dbReference>
<accession>A0A1H1CS94</accession>
<evidence type="ECO:0000256" key="1">
    <source>
        <dbReference type="ARBA" id="ARBA00010476"/>
    </source>
</evidence>
<dbReference type="SUPFAM" id="SSF46565">
    <property type="entry name" value="Chaperone J-domain"/>
    <property type="match status" value="1"/>
</dbReference>
<dbReference type="Gene3D" id="1.20.1280.20">
    <property type="entry name" value="HscB, C-terminal domain"/>
    <property type="match status" value="1"/>
</dbReference>
<dbReference type="GO" id="GO:0001671">
    <property type="term" value="F:ATPase activator activity"/>
    <property type="evidence" value="ECO:0007669"/>
    <property type="project" value="InterPro"/>
</dbReference>
<dbReference type="AlphaFoldDB" id="A0A1H1CS94"/>
<dbReference type="GO" id="GO:0051087">
    <property type="term" value="F:protein-folding chaperone binding"/>
    <property type="evidence" value="ECO:0007669"/>
    <property type="project" value="InterPro"/>
</dbReference>
<dbReference type="InterPro" id="IPR009073">
    <property type="entry name" value="HscB_oligo_C"/>
</dbReference>
<dbReference type="SMART" id="SM00271">
    <property type="entry name" value="DnaJ"/>
    <property type="match status" value="1"/>
</dbReference>
<comment type="subunit">
    <text evidence="4">Interacts with HscA and stimulates its ATPase activity.</text>
</comment>
<dbReference type="Gene3D" id="1.10.287.110">
    <property type="entry name" value="DnaJ domain"/>
    <property type="match status" value="1"/>
</dbReference>
<dbReference type="InterPro" id="IPR001623">
    <property type="entry name" value="DnaJ_domain"/>
</dbReference>
<dbReference type="InterPro" id="IPR004640">
    <property type="entry name" value="HscB"/>
</dbReference>
<sequence>MASLNDSHFDLFDLPAQFALDSGSLDHAYRTVQAQVHPDRFAAAGDAQKRIAMQWATRTNEAYQTLRDPLKRATYLLSLRGIDVGAENNTAMEPAFLMQQMEWRENIEDAAAAKNVDALDALLTELRDEERMRFDKLGASLDSGANQAASEAVRQLMFIERVASEISAQIDRLDN</sequence>
<dbReference type="GO" id="GO:1990230">
    <property type="term" value="C:iron-sulfur cluster transfer complex"/>
    <property type="evidence" value="ECO:0007669"/>
    <property type="project" value="TreeGrafter"/>
</dbReference>
<dbReference type="PANTHER" id="PTHR14021">
    <property type="entry name" value="IRON-SULFUR CLUSTER CO-CHAPERONE PROTEIN HSCB"/>
    <property type="match status" value="1"/>
</dbReference>
<evidence type="ECO:0000313" key="6">
    <source>
        <dbReference type="EMBL" id="SDQ66426.1"/>
    </source>
</evidence>
<comment type="function">
    <text evidence="3 4">Co-chaperone involved in the maturation of iron-sulfur cluster-containing proteins. Seems to help targeting proteins to be folded toward HscA.</text>
</comment>
<dbReference type="EMBL" id="FNKP01000001">
    <property type="protein sequence ID" value="SDQ66426.1"/>
    <property type="molecule type" value="Genomic_DNA"/>
</dbReference>
<evidence type="ECO:0000256" key="3">
    <source>
        <dbReference type="ARBA" id="ARBA00025596"/>
    </source>
</evidence>
<comment type="similarity">
    <text evidence="1 4">Belongs to the HscB family.</text>
</comment>
<keyword evidence="7" id="KW-1185">Reference proteome</keyword>
<name>A0A1H1CS94_9BURK</name>
<dbReference type="PANTHER" id="PTHR14021:SF15">
    <property type="entry name" value="IRON-SULFUR CLUSTER CO-CHAPERONE PROTEIN HSCB"/>
    <property type="match status" value="1"/>
</dbReference>
<feature type="domain" description="J" evidence="5">
    <location>
        <begin position="7"/>
        <end position="79"/>
    </location>
</feature>
<gene>
    <name evidence="4" type="primary">hscB</name>
    <name evidence="6" type="ORF">SAMN05443245_2262</name>
</gene>
<dbReference type="Proteomes" id="UP000183487">
    <property type="component" value="Unassembled WGS sequence"/>
</dbReference>
<dbReference type="InterPro" id="IPR036869">
    <property type="entry name" value="J_dom_sf"/>
</dbReference>
<dbReference type="OrthoDB" id="287587at2"/>